<dbReference type="PATRIC" id="fig|1221538.3.peg.235"/>
<comment type="similarity">
    <text evidence="2">Belongs to the peptidase M13 family.</text>
</comment>
<keyword evidence="7" id="KW-0482">Metalloprotease</keyword>
<comment type="caution">
    <text evidence="10">The sequence shown here is derived from an EMBL/GenBank/DDBJ whole genome shotgun (WGS) entry which is preliminary data.</text>
</comment>
<dbReference type="OrthoDB" id="9775677at2"/>
<gene>
    <name evidence="10" type="ORF">B808_228</name>
</gene>
<accession>W9EID3</accession>
<dbReference type="Proteomes" id="UP000019474">
    <property type="component" value="Unassembled WGS sequence"/>
</dbReference>
<dbReference type="Gene3D" id="3.40.390.10">
    <property type="entry name" value="Collagenase (Catalytic Domain)"/>
    <property type="match status" value="1"/>
</dbReference>
<keyword evidence="11" id="KW-1185">Reference proteome</keyword>
<evidence type="ECO:0000256" key="3">
    <source>
        <dbReference type="ARBA" id="ARBA00022670"/>
    </source>
</evidence>
<dbReference type="InterPro" id="IPR018497">
    <property type="entry name" value="Peptidase_M13_C"/>
</dbReference>
<dbReference type="GO" id="GO:0046872">
    <property type="term" value="F:metal ion binding"/>
    <property type="evidence" value="ECO:0007669"/>
    <property type="project" value="UniProtKB-KW"/>
</dbReference>
<dbReference type="RefSeq" id="WP_009167086.1">
    <property type="nucleotide sequence ID" value="NZ_ALXG01000013.1"/>
</dbReference>
<evidence type="ECO:0000256" key="2">
    <source>
        <dbReference type="ARBA" id="ARBA00007357"/>
    </source>
</evidence>
<dbReference type="InterPro" id="IPR000718">
    <property type="entry name" value="Peptidase_M13"/>
</dbReference>
<reference evidence="10 11" key="1">
    <citation type="submission" date="2012-08" db="EMBL/GenBank/DDBJ databases">
        <title>Genome sequencing of Lactobacillus florum 8D.</title>
        <authorList>
            <person name="Kim E.B."/>
            <person name="Marco M.L."/>
        </authorList>
    </citation>
    <scope>NUCLEOTIDE SEQUENCE [LARGE SCALE GENOMIC DNA]</scope>
    <source>
        <strain evidence="10 11">8D</strain>
    </source>
</reference>
<proteinExistence type="inferred from homology"/>
<keyword evidence="5" id="KW-0378">Hydrolase</keyword>
<dbReference type="GO" id="GO:0004222">
    <property type="term" value="F:metalloendopeptidase activity"/>
    <property type="evidence" value="ECO:0007669"/>
    <property type="project" value="InterPro"/>
</dbReference>
<dbReference type="InterPro" id="IPR042089">
    <property type="entry name" value="Peptidase_M13_dom_2"/>
</dbReference>
<dbReference type="CDD" id="cd08662">
    <property type="entry name" value="M13"/>
    <property type="match status" value="1"/>
</dbReference>
<evidence type="ECO:0000313" key="11">
    <source>
        <dbReference type="Proteomes" id="UP000019474"/>
    </source>
</evidence>
<dbReference type="InterPro" id="IPR024079">
    <property type="entry name" value="MetalloPept_cat_dom_sf"/>
</dbReference>
<dbReference type="PROSITE" id="PS51885">
    <property type="entry name" value="NEPRILYSIN"/>
    <property type="match status" value="1"/>
</dbReference>
<evidence type="ECO:0000259" key="8">
    <source>
        <dbReference type="Pfam" id="PF01431"/>
    </source>
</evidence>
<evidence type="ECO:0000256" key="6">
    <source>
        <dbReference type="ARBA" id="ARBA00022833"/>
    </source>
</evidence>
<evidence type="ECO:0000259" key="9">
    <source>
        <dbReference type="Pfam" id="PF05649"/>
    </source>
</evidence>
<organism evidence="10 11">
    <name type="scientific">Fructilactobacillus florum 8D</name>
    <dbReference type="NCBI Taxonomy" id="1221538"/>
    <lineage>
        <taxon>Bacteria</taxon>
        <taxon>Bacillati</taxon>
        <taxon>Bacillota</taxon>
        <taxon>Bacilli</taxon>
        <taxon>Lactobacillales</taxon>
        <taxon>Lactobacillaceae</taxon>
        <taxon>Fructilactobacillus</taxon>
    </lineage>
</organism>
<evidence type="ECO:0000256" key="4">
    <source>
        <dbReference type="ARBA" id="ARBA00022723"/>
    </source>
</evidence>
<dbReference type="InterPro" id="IPR008753">
    <property type="entry name" value="Peptidase_M13_N"/>
</dbReference>
<dbReference type="Pfam" id="PF05649">
    <property type="entry name" value="Peptidase_M13_N"/>
    <property type="match status" value="1"/>
</dbReference>
<keyword evidence="3" id="KW-0645">Protease</keyword>
<dbReference type="AlphaFoldDB" id="W9EID3"/>
<dbReference type="Pfam" id="PF01431">
    <property type="entry name" value="Peptidase_M13"/>
    <property type="match status" value="1"/>
</dbReference>
<dbReference type="PANTHER" id="PTHR11733:SF167">
    <property type="entry name" value="FI17812P1-RELATED"/>
    <property type="match status" value="1"/>
</dbReference>
<evidence type="ECO:0000313" key="10">
    <source>
        <dbReference type="EMBL" id="ETO40770.1"/>
    </source>
</evidence>
<dbReference type="PANTHER" id="PTHR11733">
    <property type="entry name" value="ZINC METALLOPROTEASE FAMILY M13 NEPRILYSIN-RELATED"/>
    <property type="match status" value="1"/>
</dbReference>
<protein>
    <submittedName>
        <fullName evidence="10">Neutral endopeptidase O</fullName>
    </submittedName>
</protein>
<feature type="domain" description="Peptidase M13 C-terminal" evidence="8">
    <location>
        <begin position="446"/>
        <end position="636"/>
    </location>
</feature>
<sequence length="639" mass="71765">MKKTDFPINQALLKQDLYQAVNGAWLKQAVIPADHASVGGFMDLVDDIDKTLMHDSEAFRTGQTTPTTPELAEYTKFYRLAMDFTAREQAGATPLRPLIDRVTQLTSYADLNQQLSDWILTGLPAPLSLELDPDMKNATTMALYASGPGLFLPDKTYYQNNNPAYEQLMPIFAKMSARLLELTGVASHDAQAIVKQAQAFDAEVAKWVKSAEEAADYSDMYHPYTAEQFAHATSALDLSALLNALVDQVPEKIIVTEPDFFTHLGELLRPDNFENLRAWLLVKTVNRFSNYLSEEFRQVGGQFSRALAGKKTAVKPEKAAYYLAAGTFDQVVGDYYGKRYFGPQAKADVHHMVEAMIDVYQNRLAHNEWLSPKTKQMAQKKLANLGIQVGYPDQLDPLYQLFHVDEQQSLLENTLNIIAISQREKFAQWNQPVQRTRWEMSANTVNAYYHPFKNIIVFPAAILQAPFYSLEQSPSANYGGIGAVIAHEISHAFDNNGSLFDETGNLHNWWTSADHEHFQQLADRMINQFDGLPFADGKVNGKLTVSENIADAGGLSCAEAAAKQATPVDLTEFFINWARIWRTTDTTEYQQLLLSIDVHAPSPLRASVQVKNLTDFYTTFKVTPTDGMYLAPEDRVQIW</sequence>
<dbReference type="PRINTS" id="PR00786">
    <property type="entry name" value="NEPRILYSIN"/>
</dbReference>
<name>W9EID3_9LACO</name>
<evidence type="ECO:0000256" key="5">
    <source>
        <dbReference type="ARBA" id="ARBA00022801"/>
    </source>
</evidence>
<evidence type="ECO:0000256" key="1">
    <source>
        <dbReference type="ARBA" id="ARBA00001947"/>
    </source>
</evidence>
<dbReference type="EMBL" id="ALXG01000013">
    <property type="protein sequence ID" value="ETO40770.1"/>
    <property type="molecule type" value="Genomic_DNA"/>
</dbReference>
<keyword evidence="4" id="KW-0479">Metal-binding</keyword>
<keyword evidence="6" id="KW-0862">Zinc</keyword>
<dbReference type="Gene3D" id="1.10.1380.10">
    <property type="entry name" value="Neutral endopeptidase , domain2"/>
    <property type="match status" value="1"/>
</dbReference>
<dbReference type="GO" id="GO:0016485">
    <property type="term" value="P:protein processing"/>
    <property type="evidence" value="ECO:0007669"/>
    <property type="project" value="TreeGrafter"/>
</dbReference>
<dbReference type="SUPFAM" id="SSF55486">
    <property type="entry name" value="Metalloproteases ('zincins'), catalytic domain"/>
    <property type="match status" value="1"/>
</dbReference>
<feature type="domain" description="Peptidase M13 N-terminal" evidence="9">
    <location>
        <begin position="14"/>
        <end position="392"/>
    </location>
</feature>
<comment type="cofactor">
    <cofactor evidence="1">
        <name>Zn(2+)</name>
        <dbReference type="ChEBI" id="CHEBI:29105"/>
    </cofactor>
</comment>
<evidence type="ECO:0000256" key="7">
    <source>
        <dbReference type="ARBA" id="ARBA00023049"/>
    </source>
</evidence>
<dbReference type="GO" id="GO:0005886">
    <property type="term" value="C:plasma membrane"/>
    <property type="evidence" value="ECO:0007669"/>
    <property type="project" value="TreeGrafter"/>
</dbReference>